<dbReference type="InterPro" id="IPR007658">
    <property type="entry name" value="DUF594"/>
</dbReference>
<keyword evidence="3" id="KW-1185">Reference proteome</keyword>
<reference evidence="3" key="1">
    <citation type="journal article" date="2012" name="Nature">
        <title>A physical, genetic and functional sequence assembly of the barley genome.</title>
        <authorList>
            <consortium name="The International Barley Genome Sequencing Consortium"/>
            <person name="Mayer K.F."/>
            <person name="Waugh R."/>
            <person name="Brown J.W."/>
            <person name="Schulman A."/>
            <person name="Langridge P."/>
            <person name="Platzer M."/>
            <person name="Fincher G.B."/>
            <person name="Muehlbauer G.J."/>
            <person name="Sato K."/>
            <person name="Close T.J."/>
            <person name="Wise R.P."/>
            <person name="Stein N."/>
        </authorList>
    </citation>
    <scope>NUCLEOTIDE SEQUENCE [LARGE SCALE GENOMIC DNA]</scope>
    <source>
        <strain evidence="3">cv. Morex</strain>
    </source>
</reference>
<dbReference type="PANTHER" id="PTHR31325">
    <property type="entry name" value="OS01G0798800 PROTEIN-RELATED"/>
    <property type="match status" value="1"/>
</dbReference>
<evidence type="ECO:0008006" key="4">
    <source>
        <dbReference type="Google" id="ProtNLM"/>
    </source>
</evidence>
<name>A0A8I6Z457_HORVV</name>
<sequence>MRQSSLLVLHPRQFHQLVLPSCLLRLLGRHRSSNVKVPSEVKACIINALRSCTASNGAGLSKGTTSLRQSQAGRSLLWACDSSKGTSDTILVWHIATTILEARHPHHQHDHGPPRRPSPVSEKKTAATHLSRYGAYLVEACPELLHDDDAWSKDLYKKVKRDDKRALSTAGGVGVSSLPPEAGYGRLIELLGAAQNHEVLKDAAKLAGQLGELAGGEETAWELLAGFWSEMILYLAPSDNLKGHLQAIDRGGELITLLWAFLTHVGIIDRPGDDTAASAPATGV</sequence>
<dbReference type="EnsemblPlants" id="HORVU.MOREX.r3.6HG0622150.1">
    <property type="protein sequence ID" value="HORVU.MOREX.r3.6HG0622150.1.CDS1"/>
    <property type="gene ID" value="HORVU.MOREX.r3.6HG0622150"/>
</dbReference>
<evidence type="ECO:0000313" key="2">
    <source>
        <dbReference type="EnsemblPlants" id="HORVU.MOREX.r3.6HG0622150.1.CDS1"/>
    </source>
</evidence>
<accession>A0A8I6Z457</accession>
<reference evidence="2" key="3">
    <citation type="submission" date="2022-01" db="UniProtKB">
        <authorList>
            <consortium name="EnsemblPlants"/>
        </authorList>
    </citation>
    <scope>IDENTIFICATION</scope>
    <source>
        <strain evidence="2">subsp. vulgare</strain>
    </source>
</reference>
<organism evidence="2 3">
    <name type="scientific">Hordeum vulgare subsp. vulgare</name>
    <name type="common">Domesticated barley</name>
    <dbReference type="NCBI Taxonomy" id="112509"/>
    <lineage>
        <taxon>Eukaryota</taxon>
        <taxon>Viridiplantae</taxon>
        <taxon>Streptophyta</taxon>
        <taxon>Embryophyta</taxon>
        <taxon>Tracheophyta</taxon>
        <taxon>Spermatophyta</taxon>
        <taxon>Magnoliopsida</taxon>
        <taxon>Liliopsida</taxon>
        <taxon>Poales</taxon>
        <taxon>Poaceae</taxon>
        <taxon>BOP clade</taxon>
        <taxon>Pooideae</taxon>
        <taxon>Triticodae</taxon>
        <taxon>Triticeae</taxon>
        <taxon>Hordeinae</taxon>
        <taxon>Hordeum</taxon>
    </lineage>
</organism>
<proteinExistence type="predicted"/>
<dbReference type="Gramene" id="HORVU.MOREX.r3.6HG0622150.1">
    <property type="protein sequence ID" value="HORVU.MOREX.r3.6HG0622150.1.CDS1"/>
    <property type="gene ID" value="HORVU.MOREX.r3.6HG0622150"/>
</dbReference>
<protein>
    <recommendedName>
        <fullName evidence="4">DUF4220 domain-containing protein</fullName>
    </recommendedName>
</protein>
<evidence type="ECO:0000313" key="3">
    <source>
        <dbReference type="Proteomes" id="UP000011116"/>
    </source>
</evidence>
<evidence type="ECO:0000256" key="1">
    <source>
        <dbReference type="SAM" id="MobiDB-lite"/>
    </source>
</evidence>
<feature type="region of interest" description="Disordered" evidence="1">
    <location>
        <begin position="104"/>
        <end position="125"/>
    </location>
</feature>
<reference evidence="2" key="2">
    <citation type="submission" date="2020-10" db="EMBL/GenBank/DDBJ databases">
        <authorList>
            <person name="Scholz U."/>
            <person name="Mascher M."/>
            <person name="Fiebig A."/>
        </authorList>
    </citation>
    <scope>NUCLEOTIDE SEQUENCE [LARGE SCALE GENOMIC DNA]</scope>
    <source>
        <strain evidence="2">cv. Morex</strain>
    </source>
</reference>
<dbReference type="Proteomes" id="UP000011116">
    <property type="component" value="Chromosome 6H"/>
</dbReference>
<dbReference type="Pfam" id="PF04578">
    <property type="entry name" value="DUF594"/>
    <property type="match status" value="1"/>
</dbReference>
<dbReference type="AlphaFoldDB" id="A0A8I6Z457"/>